<dbReference type="Pfam" id="PF00027">
    <property type="entry name" value="cNMP_binding"/>
    <property type="match status" value="1"/>
</dbReference>
<evidence type="ECO:0000259" key="1">
    <source>
        <dbReference type="PROSITE" id="PS50042"/>
    </source>
</evidence>
<evidence type="ECO:0000313" key="3">
    <source>
        <dbReference type="Proteomes" id="UP000549394"/>
    </source>
</evidence>
<gene>
    <name evidence="2" type="ORF">DGYR_LOCUS5130</name>
</gene>
<dbReference type="InterPro" id="IPR018488">
    <property type="entry name" value="cNMP-bd_CS"/>
</dbReference>
<dbReference type="Gene3D" id="2.60.120.10">
    <property type="entry name" value="Jelly Rolls"/>
    <property type="match status" value="2"/>
</dbReference>
<dbReference type="InterPro" id="IPR000595">
    <property type="entry name" value="cNMP-bd_dom"/>
</dbReference>
<feature type="domain" description="Cyclic nucleotide-binding" evidence="1">
    <location>
        <begin position="175"/>
        <end position="222"/>
    </location>
</feature>
<dbReference type="OrthoDB" id="2021138at2759"/>
<dbReference type="InterPro" id="IPR014710">
    <property type="entry name" value="RmlC-like_jellyroll"/>
</dbReference>
<dbReference type="PROSITE" id="PS50042">
    <property type="entry name" value="CNMP_BINDING_3"/>
    <property type="match status" value="2"/>
</dbReference>
<dbReference type="InterPro" id="IPR018490">
    <property type="entry name" value="cNMP-bd_dom_sf"/>
</dbReference>
<feature type="domain" description="Cyclic nucleotide-binding" evidence="1">
    <location>
        <begin position="37"/>
        <end position="153"/>
    </location>
</feature>
<dbReference type="PANTHER" id="PTHR23011:SF28">
    <property type="entry name" value="CYCLIC NUCLEOTIDE-BINDING DOMAIN CONTAINING PROTEIN"/>
    <property type="match status" value="1"/>
</dbReference>
<evidence type="ECO:0000313" key="2">
    <source>
        <dbReference type="EMBL" id="CAD5116508.1"/>
    </source>
</evidence>
<dbReference type="PROSITE" id="PS00889">
    <property type="entry name" value="CNMP_BINDING_2"/>
    <property type="match status" value="1"/>
</dbReference>
<organism evidence="2 3">
    <name type="scientific">Dimorphilus gyrociliatus</name>
    <dbReference type="NCBI Taxonomy" id="2664684"/>
    <lineage>
        <taxon>Eukaryota</taxon>
        <taxon>Metazoa</taxon>
        <taxon>Spiralia</taxon>
        <taxon>Lophotrochozoa</taxon>
        <taxon>Annelida</taxon>
        <taxon>Polychaeta</taxon>
        <taxon>Polychaeta incertae sedis</taxon>
        <taxon>Dinophilidae</taxon>
        <taxon>Dimorphilus</taxon>
    </lineage>
</organism>
<proteinExistence type="predicted"/>
<dbReference type="PRINTS" id="PR00103">
    <property type="entry name" value="CAMPKINASE"/>
</dbReference>
<dbReference type="Proteomes" id="UP000549394">
    <property type="component" value="Unassembled WGS sequence"/>
</dbReference>
<accession>A0A7I8VJR4</accession>
<dbReference type="PANTHER" id="PTHR23011">
    <property type="entry name" value="CYCLIC NUCLEOTIDE-BINDING DOMAIN CONTAINING PROTEIN"/>
    <property type="match status" value="1"/>
</dbReference>
<dbReference type="CDD" id="cd00038">
    <property type="entry name" value="CAP_ED"/>
    <property type="match status" value="2"/>
</dbReference>
<protein>
    <submittedName>
        <fullName evidence="2">DgyrCDS5387</fullName>
    </submittedName>
</protein>
<comment type="caution">
    <text evidence="2">The sequence shown here is derived from an EMBL/GenBank/DDBJ whole genome shotgun (WGS) entry which is preliminary data.</text>
</comment>
<sequence>MSSLLPRVIQIINKPPNERTEAEIQALQPWFTKKSQLLQKIKTDILSDLIKNCNHAIKRKDEVVILQGEKGHCFYIILRGQVSIYNKESTEEGQSTTDRESDRSKFGNFLVNLHDGNAFGEIALINPDCIRTASVIADETTDLIVIDRQLYNRSVANIIKREFDEKMNFVDSCHWFQDWSIKWKKHLAMSLKKEVITFGDTVYKQGEEADTMYFITNGECKVHVDPSEHQVQFHKMISTFDSISSSENCNSLKPMDIGKSQPSARRHSFKSHQAVNLCYLGPNQVLSDVEFALNMGRYYTTCTSAKETSVMSLRKTHFERLFRRKNPNTIRQMAQASELQLARRISQKSIKHSVPLLKVIIHGLYDQFCDGKYKAKVTFENHLSALERSLFPNSPVPRDKYPLRKSSTSSNPT</sequence>
<dbReference type="EMBL" id="CAJFCJ010000006">
    <property type="protein sequence ID" value="CAD5116508.1"/>
    <property type="molecule type" value="Genomic_DNA"/>
</dbReference>
<dbReference type="SMART" id="SM00100">
    <property type="entry name" value="cNMP"/>
    <property type="match status" value="2"/>
</dbReference>
<name>A0A7I8VJR4_9ANNE</name>
<dbReference type="PROSITE" id="PS00888">
    <property type="entry name" value="CNMP_BINDING_1"/>
    <property type="match status" value="1"/>
</dbReference>
<reference evidence="2 3" key="1">
    <citation type="submission" date="2020-08" db="EMBL/GenBank/DDBJ databases">
        <authorList>
            <person name="Hejnol A."/>
        </authorList>
    </citation>
    <scope>NUCLEOTIDE SEQUENCE [LARGE SCALE GENOMIC DNA]</scope>
</reference>
<dbReference type="AlphaFoldDB" id="A0A7I8VJR4"/>
<keyword evidence="3" id="KW-1185">Reference proteome</keyword>
<dbReference type="SUPFAM" id="SSF51206">
    <property type="entry name" value="cAMP-binding domain-like"/>
    <property type="match status" value="2"/>
</dbReference>